<dbReference type="RefSeq" id="WP_210759404.1">
    <property type="nucleotide sequence ID" value="NZ_CP060139.1"/>
</dbReference>
<evidence type="ECO:0000313" key="1">
    <source>
        <dbReference type="EMBL" id="QNR24877.1"/>
    </source>
</evidence>
<gene>
    <name evidence="1" type="ORF">H4K34_03280</name>
</gene>
<name>A0A7H0VGM9_9FLAO</name>
<reference evidence="1 2" key="1">
    <citation type="submission" date="2020-08" db="EMBL/GenBank/DDBJ databases">
        <title>Croceimicrobium hydrocarbonivorans gen. nov., sp. nov., a novel marine bacterium isolated from a bacterial consortium that degrades polyethylene terephthalate.</title>
        <authorList>
            <person name="Liu R."/>
        </authorList>
    </citation>
    <scope>NUCLEOTIDE SEQUENCE [LARGE SCALE GENOMIC DNA]</scope>
    <source>
        <strain evidence="1 2">A20-9</strain>
    </source>
</reference>
<accession>A0A7H0VGM9</accession>
<proteinExistence type="predicted"/>
<dbReference type="KEGG" id="chyd:H4K34_03280"/>
<evidence type="ECO:0000313" key="2">
    <source>
        <dbReference type="Proteomes" id="UP000516305"/>
    </source>
</evidence>
<sequence length="130" mass="15306">MHEPYEDRLSHKADFRVKYRFRSLEEGGRKTGTPFQGIRCDFSIVGEPENLQYKIWPEFEDEHGNVNLFNDNHLPIEGTARMWIINPEMRPVHYSKIKVGMKCNFREGPMYSADCEVIEILDLMNNPTKN</sequence>
<organism evidence="1 2">
    <name type="scientific">Croceimicrobium hydrocarbonivorans</name>
    <dbReference type="NCBI Taxonomy" id="2761580"/>
    <lineage>
        <taxon>Bacteria</taxon>
        <taxon>Pseudomonadati</taxon>
        <taxon>Bacteroidota</taxon>
        <taxon>Flavobacteriia</taxon>
        <taxon>Flavobacteriales</taxon>
        <taxon>Owenweeksiaceae</taxon>
        <taxon>Croceimicrobium</taxon>
    </lineage>
</organism>
<protein>
    <submittedName>
        <fullName evidence="1">Uncharacterized protein</fullName>
    </submittedName>
</protein>
<keyword evidence="2" id="KW-1185">Reference proteome</keyword>
<dbReference type="Proteomes" id="UP000516305">
    <property type="component" value="Chromosome"/>
</dbReference>
<dbReference type="AlphaFoldDB" id="A0A7H0VGM9"/>
<dbReference type="EMBL" id="CP060139">
    <property type="protein sequence ID" value="QNR24877.1"/>
    <property type="molecule type" value="Genomic_DNA"/>
</dbReference>